<keyword evidence="3" id="KW-1185">Reference proteome</keyword>
<evidence type="ECO:0008006" key="4">
    <source>
        <dbReference type="Google" id="ProtNLM"/>
    </source>
</evidence>
<dbReference type="PANTHER" id="PTHR43169:SF4">
    <property type="entry name" value="ATPASE, PP-LOOP SUPERFAMILY-RELATED"/>
    <property type="match status" value="1"/>
</dbReference>
<dbReference type="PIRSF" id="PIRSF006661">
    <property type="entry name" value="PP-lp_UCP006661"/>
    <property type="match status" value="1"/>
</dbReference>
<feature type="active site" description="Nucleophile and sulfur donor" evidence="1">
    <location>
        <position position="187"/>
    </location>
</feature>
<comment type="caution">
    <text evidence="2">The sequence shown here is derived from an EMBL/GenBank/DDBJ whole genome shotgun (WGS) entry which is preliminary data.</text>
</comment>
<dbReference type="SUPFAM" id="SSF52402">
    <property type="entry name" value="Adenine nucleotide alpha hydrolases-like"/>
    <property type="match status" value="1"/>
</dbReference>
<dbReference type="InterPro" id="IPR005232">
    <property type="entry name" value="LarE"/>
</dbReference>
<dbReference type="OrthoDB" id="9776919at2"/>
<evidence type="ECO:0000313" key="3">
    <source>
        <dbReference type="Proteomes" id="UP000276223"/>
    </source>
</evidence>
<dbReference type="InterPro" id="IPR014729">
    <property type="entry name" value="Rossmann-like_a/b/a_fold"/>
</dbReference>
<dbReference type="InterPro" id="IPR052188">
    <property type="entry name" value="Ni-pincer_cofactor_biosynth"/>
</dbReference>
<dbReference type="EMBL" id="RJVA01000013">
    <property type="protein sequence ID" value="ROQ91205.1"/>
    <property type="molecule type" value="Genomic_DNA"/>
</dbReference>
<dbReference type="Gene3D" id="3.40.50.620">
    <property type="entry name" value="HUPs"/>
    <property type="match status" value="1"/>
</dbReference>
<dbReference type="Proteomes" id="UP000276223">
    <property type="component" value="Unassembled WGS sequence"/>
</dbReference>
<reference evidence="2 3" key="1">
    <citation type="submission" date="2018-11" db="EMBL/GenBank/DDBJ databases">
        <title>Genomic Encyclopedia of Type Strains, Phase IV (KMG-IV): sequencing the most valuable type-strain genomes for metagenomic binning, comparative biology and taxonomic classification.</title>
        <authorList>
            <person name="Goeker M."/>
        </authorList>
    </citation>
    <scope>NUCLEOTIDE SEQUENCE [LARGE SCALE GENOMIC DNA]</scope>
    <source>
        <strain evidence="2 3">DSM 22027</strain>
    </source>
</reference>
<proteinExistence type="predicted"/>
<dbReference type="RefSeq" id="WP_123290913.1">
    <property type="nucleotide sequence ID" value="NZ_RJVA01000013.1"/>
</dbReference>
<gene>
    <name evidence="2" type="ORF">EDC27_2490</name>
</gene>
<dbReference type="GO" id="GO:0016783">
    <property type="term" value="F:sulfurtransferase activity"/>
    <property type="evidence" value="ECO:0007669"/>
    <property type="project" value="InterPro"/>
</dbReference>
<sequence>MGFERALKKKIALGGVDTEKMARLEAVMAPWKAVAVAYSGGVDSTVLGYLLGHVFGKPVRLCLVKSPFLAVRELTSARSVASALRLPLQILALDLLAVDAVRYNDTNRCYHCKAAVLQAIGERCKRGEVLVDGSHADDAGQDRPGRKALLERDVLSPLALAGWTKADIRRVARIAGVPNWNKPSQSCLATRVPHGTSLCAAILERIEAAEELLYGMGCLQVRVRWQREGALIQLGRQDLWRLNDTERWAHLLRHMARLGFLHVELDSTPLPSN</sequence>
<evidence type="ECO:0000256" key="1">
    <source>
        <dbReference type="PIRSR" id="PIRSR006661-1"/>
    </source>
</evidence>
<accession>A0A3N1UIY3</accession>
<evidence type="ECO:0000313" key="2">
    <source>
        <dbReference type="EMBL" id="ROQ91205.1"/>
    </source>
</evidence>
<dbReference type="AlphaFoldDB" id="A0A3N1UIY3"/>
<organism evidence="2 3">
    <name type="scientific">Desulfosoma caldarium</name>
    <dbReference type="NCBI Taxonomy" id="610254"/>
    <lineage>
        <taxon>Bacteria</taxon>
        <taxon>Pseudomonadati</taxon>
        <taxon>Thermodesulfobacteriota</taxon>
        <taxon>Syntrophobacteria</taxon>
        <taxon>Syntrophobacterales</taxon>
        <taxon>Syntrophobacteraceae</taxon>
        <taxon>Desulfosoma</taxon>
    </lineage>
</organism>
<dbReference type="PANTHER" id="PTHR43169">
    <property type="entry name" value="EXSB FAMILY PROTEIN"/>
    <property type="match status" value="1"/>
</dbReference>
<name>A0A3N1UIY3_9BACT</name>
<protein>
    <recommendedName>
        <fullName evidence="4">NAD/GMP synthase domain-containing protein</fullName>
    </recommendedName>
</protein>